<dbReference type="Pfam" id="PF07691">
    <property type="entry name" value="PA14"/>
    <property type="match status" value="1"/>
</dbReference>
<evidence type="ECO:0000313" key="4">
    <source>
        <dbReference type="Proteomes" id="UP000256763"/>
    </source>
</evidence>
<dbReference type="OrthoDB" id="9785394at2"/>
<dbReference type="PROSITE" id="PS51820">
    <property type="entry name" value="PA14"/>
    <property type="match status" value="1"/>
</dbReference>
<reference evidence="4" key="1">
    <citation type="submission" date="2017-05" db="EMBL/GenBank/DDBJ databases">
        <authorList>
            <person name="Sharma S."/>
            <person name="Sidhu C."/>
            <person name="Pinnaka A.K."/>
        </authorList>
    </citation>
    <scope>NUCLEOTIDE SEQUENCE [LARGE SCALE GENOMIC DNA]</scope>
    <source>
        <strain evidence="4">AK93</strain>
    </source>
</reference>
<sequence length="88" mass="9896">MALDPRRSQNRFAWGSRAPAAHMSEAPFSVRWTGRLRTPHEHGTQIYSFYVVSDTAVRLWVGEELLLDGRGAREAQHTLQGGTNTPYA</sequence>
<protein>
    <recommendedName>
        <fullName evidence="2">PA14 domain-containing protein</fullName>
    </recommendedName>
</protein>
<dbReference type="InterPro" id="IPR037524">
    <property type="entry name" value="PA14/GLEYA"/>
</dbReference>
<dbReference type="Proteomes" id="UP000256763">
    <property type="component" value="Unassembled WGS sequence"/>
</dbReference>
<evidence type="ECO:0000256" key="1">
    <source>
        <dbReference type="SAM" id="MobiDB-lite"/>
    </source>
</evidence>
<feature type="region of interest" description="Disordered" evidence="1">
    <location>
        <begin position="1"/>
        <end position="21"/>
    </location>
</feature>
<dbReference type="AlphaFoldDB" id="A0A3E0WWM9"/>
<dbReference type="Gene3D" id="3.90.182.10">
    <property type="entry name" value="Toxin - Anthrax Protective Antigen,domain 1"/>
    <property type="match status" value="1"/>
</dbReference>
<dbReference type="SUPFAM" id="SSF56988">
    <property type="entry name" value="Anthrax protective antigen"/>
    <property type="match status" value="1"/>
</dbReference>
<name>A0A3E0WWM9_9GAMM</name>
<evidence type="ECO:0000259" key="2">
    <source>
        <dbReference type="PROSITE" id="PS51820"/>
    </source>
</evidence>
<dbReference type="EMBL" id="NFZW01000007">
    <property type="protein sequence ID" value="RFA37382.1"/>
    <property type="molecule type" value="Genomic_DNA"/>
</dbReference>
<organism evidence="3 4">
    <name type="scientific">Alkalilimnicola ehrlichii</name>
    <dbReference type="NCBI Taxonomy" id="351052"/>
    <lineage>
        <taxon>Bacteria</taxon>
        <taxon>Pseudomonadati</taxon>
        <taxon>Pseudomonadota</taxon>
        <taxon>Gammaproteobacteria</taxon>
        <taxon>Chromatiales</taxon>
        <taxon>Ectothiorhodospiraceae</taxon>
        <taxon>Alkalilimnicola</taxon>
    </lineage>
</organism>
<dbReference type="InterPro" id="IPR011658">
    <property type="entry name" value="PA14_dom"/>
</dbReference>
<keyword evidence="4" id="KW-1185">Reference proteome</keyword>
<accession>A0A3E0WWM9</accession>
<evidence type="ECO:0000313" key="3">
    <source>
        <dbReference type="EMBL" id="RFA37382.1"/>
    </source>
</evidence>
<gene>
    <name evidence="3" type="ORF">CAL65_08765</name>
</gene>
<feature type="domain" description="PA14" evidence="2">
    <location>
        <begin position="1"/>
        <end position="88"/>
    </location>
</feature>
<comment type="caution">
    <text evidence="3">The sequence shown here is derived from an EMBL/GenBank/DDBJ whole genome shotgun (WGS) entry which is preliminary data.</text>
</comment>
<proteinExistence type="predicted"/>